<evidence type="ECO:0000256" key="7">
    <source>
        <dbReference type="ARBA" id="ARBA00038093"/>
    </source>
</evidence>
<evidence type="ECO:0000256" key="2">
    <source>
        <dbReference type="ARBA" id="ARBA00022649"/>
    </source>
</evidence>
<dbReference type="RefSeq" id="WP_053172709.1">
    <property type="nucleotide sequence ID" value="NZ_LFYT02000001.1"/>
</dbReference>
<dbReference type="CDD" id="cd09881">
    <property type="entry name" value="PIN_VapC4-5_FitB-like"/>
    <property type="match status" value="1"/>
</dbReference>
<evidence type="ECO:0000256" key="1">
    <source>
        <dbReference type="ARBA" id="ARBA00001946"/>
    </source>
</evidence>
<evidence type="ECO:0000256" key="4">
    <source>
        <dbReference type="ARBA" id="ARBA00022723"/>
    </source>
</evidence>
<dbReference type="PANTHER" id="PTHR33653">
    <property type="entry name" value="RIBONUCLEASE VAPC2"/>
    <property type="match status" value="1"/>
</dbReference>
<keyword evidence="3" id="KW-0540">Nuclease</keyword>
<dbReference type="InterPro" id="IPR029060">
    <property type="entry name" value="PIN-like_dom_sf"/>
</dbReference>
<comment type="caution">
    <text evidence="9">The sequence shown here is derived from an EMBL/GenBank/DDBJ whole genome shotgun (WGS) entry which is preliminary data.</text>
</comment>
<protein>
    <submittedName>
        <fullName evidence="9">DNA-binding protein</fullName>
    </submittedName>
</protein>
<dbReference type="STRING" id="1293045.H663_10225"/>
<comment type="similarity">
    <text evidence="7">Belongs to the PINc/VapC protein family.</text>
</comment>
<sequence>MILVDTNVFVDVIHEDPIWLDWSLRELIKAQNQQIVTNFVVYAELHTHNTAGPHIDAFLQKLGVQVLDLTRTTAQLAAQAFRSYRQRGGTKNGVLPDFFIGAHAQAEGYRLLTRDAGRYRRYFPDIDLISP</sequence>
<dbReference type="PANTHER" id="PTHR33653:SF1">
    <property type="entry name" value="RIBONUCLEASE VAPC2"/>
    <property type="match status" value="1"/>
</dbReference>
<dbReference type="OrthoDB" id="9800524at2"/>
<dbReference type="GO" id="GO:0046872">
    <property type="term" value="F:metal ion binding"/>
    <property type="evidence" value="ECO:0007669"/>
    <property type="project" value="UniProtKB-KW"/>
</dbReference>
<evidence type="ECO:0000256" key="6">
    <source>
        <dbReference type="ARBA" id="ARBA00022842"/>
    </source>
</evidence>
<dbReference type="InterPro" id="IPR050556">
    <property type="entry name" value="Type_II_TA_system_RNase"/>
</dbReference>
<reference evidence="9" key="1">
    <citation type="submission" date="2017-04" db="EMBL/GenBank/DDBJ databases">
        <title>Unexpected and diverse lifestyles within the genus Limnohabitans.</title>
        <authorList>
            <person name="Kasalicky V."/>
            <person name="Mehrshad M."/>
            <person name="Andrei S.-A."/>
            <person name="Salcher M."/>
            <person name="Kratochvilova H."/>
            <person name="Simek K."/>
            <person name="Ghai R."/>
        </authorList>
    </citation>
    <scope>NUCLEOTIDE SEQUENCE [LARGE SCALE GENOMIC DNA]</scope>
    <source>
        <strain evidence="9">II-D5</strain>
    </source>
</reference>
<organism evidence="9 10">
    <name type="scientific">Limnohabitans planktonicus II-D5</name>
    <dbReference type="NCBI Taxonomy" id="1293045"/>
    <lineage>
        <taxon>Bacteria</taxon>
        <taxon>Pseudomonadati</taxon>
        <taxon>Pseudomonadota</taxon>
        <taxon>Betaproteobacteria</taxon>
        <taxon>Burkholderiales</taxon>
        <taxon>Comamonadaceae</taxon>
        <taxon>Limnohabitans</taxon>
    </lineage>
</organism>
<keyword evidence="2" id="KW-1277">Toxin-antitoxin system</keyword>
<dbReference type="AlphaFoldDB" id="A0A2T7UJB0"/>
<dbReference type="EMBL" id="LFYT02000001">
    <property type="protein sequence ID" value="PVE44718.1"/>
    <property type="molecule type" value="Genomic_DNA"/>
</dbReference>
<evidence type="ECO:0000313" key="10">
    <source>
        <dbReference type="Proteomes" id="UP000037507"/>
    </source>
</evidence>
<dbReference type="GO" id="GO:0016787">
    <property type="term" value="F:hydrolase activity"/>
    <property type="evidence" value="ECO:0007669"/>
    <property type="project" value="UniProtKB-KW"/>
</dbReference>
<dbReference type="Proteomes" id="UP000037507">
    <property type="component" value="Unassembled WGS sequence"/>
</dbReference>
<evidence type="ECO:0000256" key="5">
    <source>
        <dbReference type="ARBA" id="ARBA00022801"/>
    </source>
</evidence>
<keyword evidence="9" id="KW-0238">DNA-binding</keyword>
<evidence type="ECO:0000256" key="3">
    <source>
        <dbReference type="ARBA" id="ARBA00022722"/>
    </source>
</evidence>
<keyword evidence="6" id="KW-0460">Magnesium</keyword>
<accession>A0A2T7UJB0</accession>
<keyword evidence="4" id="KW-0479">Metal-binding</keyword>
<keyword evidence="5" id="KW-0378">Hydrolase</keyword>
<dbReference type="GO" id="GO:0003677">
    <property type="term" value="F:DNA binding"/>
    <property type="evidence" value="ECO:0007669"/>
    <property type="project" value="UniProtKB-KW"/>
</dbReference>
<name>A0A2T7UJB0_9BURK</name>
<evidence type="ECO:0000259" key="8">
    <source>
        <dbReference type="Pfam" id="PF01850"/>
    </source>
</evidence>
<gene>
    <name evidence="9" type="ORF">H663_001520</name>
</gene>
<keyword evidence="10" id="KW-1185">Reference proteome</keyword>
<dbReference type="Pfam" id="PF01850">
    <property type="entry name" value="PIN"/>
    <property type="match status" value="1"/>
</dbReference>
<evidence type="ECO:0000313" key="9">
    <source>
        <dbReference type="EMBL" id="PVE44718.1"/>
    </source>
</evidence>
<proteinExistence type="inferred from homology"/>
<comment type="cofactor">
    <cofactor evidence="1">
        <name>Mg(2+)</name>
        <dbReference type="ChEBI" id="CHEBI:18420"/>
    </cofactor>
</comment>
<dbReference type="GO" id="GO:0004518">
    <property type="term" value="F:nuclease activity"/>
    <property type="evidence" value="ECO:0007669"/>
    <property type="project" value="UniProtKB-KW"/>
</dbReference>
<dbReference type="Gene3D" id="3.40.50.1010">
    <property type="entry name" value="5'-nuclease"/>
    <property type="match status" value="1"/>
</dbReference>
<dbReference type="InterPro" id="IPR002716">
    <property type="entry name" value="PIN_dom"/>
</dbReference>
<feature type="domain" description="PIN" evidence="8">
    <location>
        <begin position="2"/>
        <end position="117"/>
    </location>
</feature>
<dbReference type="SUPFAM" id="SSF88723">
    <property type="entry name" value="PIN domain-like"/>
    <property type="match status" value="1"/>
</dbReference>